<feature type="transmembrane region" description="Helical" evidence="1">
    <location>
        <begin position="137"/>
        <end position="156"/>
    </location>
</feature>
<name>A0ABR3TCS1_9PEZI</name>
<keyword evidence="1" id="KW-0812">Transmembrane</keyword>
<organism evidence="2 3">
    <name type="scientific">Diplodia intermedia</name>
    <dbReference type="NCBI Taxonomy" id="856260"/>
    <lineage>
        <taxon>Eukaryota</taxon>
        <taxon>Fungi</taxon>
        <taxon>Dikarya</taxon>
        <taxon>Ascomycota</taxon>
        <taxon>Pezizomycotina</taxon>
        <taxon>Dothideomycetes</taxon>
        <taxon>Dothideomycetes incertae sedis</taxon>
        <taxon>Botryosphaeriales</taxon>
        <taxon>Botryosphaeriaceae</taxon>
        <taxon>Diplodia</taxon>
    </lineage>
</organism>
<gene>
    <name evidence="2" type="ORF">SLS58_009339</name>
</gene>
<dbReference type="Proteomes" id="UP001521184">
    <property type="component" value="Unassembled WGS sequence"/>
</dbReference>
<evidence type="ECO:0000313" key="3">
    <source>
        <dbReference type="Proteomes" id="UP001521184"/>
    </source>
</evidence>
<reference evidence="2 3" key="1">
    <citation type="journal article" date="2023" name="Plant Dis.">
        <title>First Report of Diplodia intermedia Causing Canker and Dieback Diseases on Apple Trees in Canada.</title>
        <authorList>
            <person name="Ellouze W."/>
            <person name="Ilyukhin E."/>
            <person name="Sulman M."/>
            <person name="Ali S."/>
        </authorList>
    </citation>
    <scope>NUCLEOTIDE SEQUENCE [LARGE SCALE GENOMIC DNA]</scope>
    <source>
        <strain evidence="2 3">M45-28</strain>
    </source>
</reference>
<protein>
    <submittedName>
        <fullName evidence="2">Uncharacterized protein</fullName>
    </submittedName>
</protein>
<dbReference type="EMBL" id="JAKEKT020000090">
    <property type="protein sequence ID" value="KAL1637330.1"/>
    <property type="molecule type" value="Genomic_DNA"/>
</dbReference>
<evidence type="ECO:0000256" key="1">
    <source>
        <dbReference type="SAM" id="Phobius"/>
    </source>
</evidence>
<accession>A0ABR3TCS1</accession>
<evidence type="ECO:0000313" key="2">
    <source>
        <dbReference type="EMBL" id="KAL1637330.1"/>
    </source>
</evidence>
<sequence length="196" mass="21286">MDPSSPFLPEAIPAFVNTNTDIDEHPSDPVDLGVLQENDLGHATSDIADDGNTHDAHDMDFATSTTLQGSHNTEANMSHAAEGIESTLGPAPAIVPSTTDISENDQGGIQQDDVASLESPAECPPTKLSAPTHLRPAVLLGYALAFALTIAALELLDYFSRRNNGIATVDEKYYYFWKYGPTFFFHCGYQRTLRRT</sequence>
<keyword evidence="3" id="KW-1185">Reference proteome</keyword>
<proteinExistence type="predicted"/>
<keyword evidence="1" id="KW-1133">Transmembrane helix</keyword>
<keyword evidence="1" id="KW-0472">Membrane</keyword>
<comment type="caution">
    <text evidence="2">The sequence shown here is derived from an EMBL/GenBank/DDBJ whole genome shotgun (WGS) entry which is preliminary data.</text>
</comment>